<dbReference type="Pfam" id="PF13377">
    <property type="entry name" value="Peripla_BP_3"/>
    <property type="match status" value="1"/>
</dbReference>
<protein>
    <submittedName>
        <fullName evidence="6">LacI family DNA-binding transcriptional regulator</fullName>
    </submittedName>
</protein>
<dbReference type="RefSeq" id="WP_195867899.1">
    <property type="nucleotide sequence ID" value="NZ_JADPKZ010000044.1"/>
</dbReference>
<evidence type="ECO:0000256" key="4">
    <source>
        <dbReference type="ARBA" id="ARBA00023163"/>
    </source>
</evidence>
<keyword evidence="7" id="KW-1185">Reference proteome</keyword>
<dbReference type="GO" id="GO:0003677">
    <property type="term" value="F:DNA binding"/>
    <property type="evidence" value="ECO:0007669"/>
    <property type="project" value="UniProtKB-KW"/>
</dbReference>
<dbReference type="SUPFAM" id="SSF53822">
    <property type="entry name" value="Periplasmic binding protein-like I"/>
    <property type="match status" value="1"/>
</dbReference>
<dbReference type="InterPro" id="IPR028082">
    <property type="entry name" value="Peripla_BP_I"/>
</dbReference>
<proteinExistence type="predicted"/>
<dbReference type="SMART" id="SM00354">
    <property type="entry name" value="HTH_LACI"/>
    <property type="match status" value="1"/>
</dbReference>
<dbReference type="Proteomes" id="UP000642910">
    <property type="component" value="Unassembled WGS sequence"/>
</dbReference>
<dbReference type="SUPFAM" id="SSF47413">
    <property type="entry name" value="lambda repressor-like DNA-binding domains"/>
    <property type="match status" value="1"/>
</dbReference>
<evidence type="ECO:0000313" key="6">
    <source>
        <dbReference type="EMBL" id="MBF8378418.1"/>
    </source>
</evidence>
<name>A0ABS0F539_9BACL</name>
<dbReference type="PROSITE" id="PS50932">
    <property type="entry name" value="HTH_LACI_2"/>
    <property type="match status" value="1"/>
</dbReference>
<dbReference type="PANTHER" id="PTHR30146">
    <property type="entry name" value="LACI-RELATED TRANSCRIPTIONAL REPRESSOR"/>
    <property type="match status" value="1"/>
</dbReference>
<dbReference type="Gene3D" id="3.40.50.2300">
    <property type="match status" value="2"/>
</dbReference>
<dbReference type="EMBL" id="JADPKZ010000044">
    <property type="protein sequence ID" value="MBF8378418.1"/>
    <property type="molecule type" value="Genomic_DNA"/>
</dbReference>
<dbReference type="InterPro" id="IPR046335">
    <property type="entry name" value="LacI/GalR-like_sensor"/>
</dbReference>
<keyword evidence="1" id="KW-0678">Repressor</keyword>
<gene>
    <name evidence="6" type="ORF">IW967_11165</name>
</gene>
<organism evidence="6 7">
    <name type="scientific">Alicyclobacillus mali</name>
    <name type="common">ex Roth et al. 2021</name>
    <dbReference type="NCBI Taxonomy" id="1123961"/>
    <lineage>
        <taxon>Bacteria</taxon>
        <taxon>Bacillati</taxon>
        <taxon>Bacillota</taxon>
        <taxon>Bacilli</taxon>
        <taxon>Bacillales</taxon>
        <taxon>Alicyclobacillaceae</taxon>
        <taxon>Alicyclobacillus</taxon>
    </lineage>
</organism>
<dbReference type="PANTHER" id="PTHR30146:SF148">
    <property type="entry name" value="HTH-TYPE TRANSCRIPTIONAL REPRESSOR PURR-RELATED"/>
    <property type="match status" value="1"/>
</dbReference>
<evidence type="ECO:0000259" key="5">
    <source>
        <dbReference type="PROSITE" id="PS50932"/>
    </source>
</evidence>
<evidence type="ECO:0000256" key="2">
    <source>
        <dbReference type="ARBA" id="ARBA00023015"/>
    </source>
</evidence>
<feature type="domain" description="HTH lacI-type" evidence="5">
    <location>
        <begin position="2"/>
        <end position="56"/>
    </location>
</feature>
<dbReference type="InterPro" id="IPR010982">
    <property type="entry name" value="Lambda_DNA-bd_dom_sf"/>
</dbReference>
<evidence type="ECO:0000256" key="3">
    <source>
        <dbReference type="ARBA" id="ARBA00023125"/>
    </source>
</evidence>
<evidence type="ECO:0000256" key="1">
    <source>
        <dbReference type="ARBA" id="ARBA00022491"/>
    </source>
</evidence>
<reference evidence="6 7" key="1">
    <citation type="submission" date="2020-11" db="EMBL/GenBank/DDBJ databases">
        <title>Genomic insight of Alicyclobacillus mali FL 18 reveals a new arsenic-resistant strain, with potential in environmental biotechnology.</title>
        <authorList>
            <person name="Fiorentino G."/>
            <person name="Gallo G."/>
            <person name="Aulitto M."/>
        </authorList>
    </citation>
    <scope>NUCLEOTIDE SEQUENCE [LARGE SCALE GENOMIC DNA]</scope>
    <source>
        <strain evidence="6 7">FL 18</strain>
    </source>
</reference>
<keyword evidence="2" id="KW-0805">Transcription regulation</keyword>
<dbReference type="CDD" id="cd06267">
    <property type="entry name" value="PBP1_LacI_sugar_binding-like"/>
    <property type="match status" value="1"/>
</dbReference>
<keyword evidence="3 6" id="KW-0238">DNA-binding</keyword>
<dbReference type="InterPro" id="IPR000843">
    <property type="entry name" value="HTH_LacI"/>
</dbReference>
<comment type="caution">
    <text evidence="6">The sequence shown here is derived from an EMBL/GenBank/DDBJ whole genome shotgun (WGS) entry which is preliminary data.</text>
</comment>
<accession>A0ABS0F539</accession>
<dbReference type="Pfam" id="PF00356">
    <property type="entry name" value="LacI"/>
    <property type="match status" value="1"/>
</dbReference>
<keyword evidence="4" id="KW-0804">Transcription</keyword>
<sequence>MATVKDIAKLAGVSPTTVSWALNGTRPVSEKTRKRIFEAVKQLNYHPKMSARSLRAGKVFSIGIYLINVDLHLRFVDYAFHVTAGACQVLEPEGYSVQFDIVTPDKLDVLSRKALEQSVDGLLVLPQFEGVTQYLHDNIPKDFPVVYLQKDPLCRVENCVYVDHVSGVKQLVQHVWAQGHRKLGLIQGPSRHLDSMQRLHAVRACCEELDIEICDEWIADGLFDVDGGQNAMRKILRANRLPSVIFCFNDYMAIGALREAVVRGIRVPEDVSIVGYDDIAVAYAICPALTTVRQPWFELGRRAARMILSIIAREPAAHGDDKHLIPELMQRDSVRNMHV</sequence>
<evidence type="ECO:0000313" key="7">
    <source>
        <dbReference type="Proteomes" id="UP000642910"/>
    </source>
</evidence>
<dbReference type="CDD" id="cd01392">
    <property type="entry name" value="HTH_LacI"/>
    <property type="match status" value="1"/>
</dbReference>
<dbReference type="Gene3D" id="1.10.260.40">
    <property type="entry name" value="lambda repressor-like DNA-binding domains"/>
    <property type="match status" value="1"/>
</dbReference>
<dbReference type="PROSITE" id="PS00356">
    <property type="entry name" value="HTH_LACI_1"/>
    <property type="match status" value="1"/>
</dbReference>